<dbReference type="AlphaFoldDB" id="G8YS73"/>
<dbReference type="HOGENOM" id="CLU_2373520_0_0_1"/>
<organism evidence="1 3">
    <name type="scientific">Pichia sorbitophila (strain ATCC MYA-4447 / BCRC 22081 / CBS 7064 / NBRC 10061 / NRRL Y-12695)</name>
    <name type="common">Hybrid yeast</name>
    <dbReference type="NCBI Taxonomy" id="559304"/>
    <lineage>
        <taxon>Eukaryota</taxon>
        <taxon>Fungi</taxon>
        <taxon>Dikarya</taxon>
        <taxon>Ascomycota</taxon>
        <taxon>Saccharomycotina</taxon>
        <taxon>Pichiomycetes</taxon>
        <taxon>Debaryomycetaceae</taxon>
        <taxon>Millerozyma</taxon>
    </lineage>
</organism>
<dbReference type="Proteomes" id="UP000005222">
    <property type="component" value="Chromosome C"/>
</dbReference>
<gene>
    <name evidence="1" type="primary">Piso0_001033</name>
    <name evidence="1" type="ORF">GNLVRS01_PISO0C09418g</name>
    <name evidence="2" type="ORF">GNLVRS01_PISO0D09485g</name>
</gene>
<protein>
    <submittedName>
        <fullName evidence="1">Piso0_001033 protein</fullName>
    </submittedName>
</protein>
<sequence>MGRVSEMEGCRKILRCCGPLSAAAERCRGARMGCCPRGEESALSEKLPLVVKRRACLWDHSASVRQHFWSTEGNLDYRELRKGLVETYGDICNRR</sequence>
<proteinExistence type="predicted"/>
<dbReference type="EMBL" id="FO082057">
    <property type="protein sequence ID" value="CCE78410.1"/>
    <property type="molecule type" value="Genomic_DNA"/>
</dbReference>
<evidence type="ECO:0000313" key="1">
    <source>
        <dbReference type="EMBL" id="CCE78410.1"/>
    </source>
</evidence>
<keyword evidence="3" id="KW-1185">Reference proteome</keyword>
<reference evidence="3" key="2">
    <citation type="journal article" date="2012" name="G3 (Bethesda)">
        <title>Pichia sorbitophila, an interspecies yeast hybrid reveals early steps of genome resolution following polyploidization.</title>
        <authorList>
            <person name="Leh Louis V."/>
            <person name="Despons L."/>
            <person name="Friedrich A."/>
            <person name="Martin T."/>
            <person name="Durrens P."/>
            <person name="Casaregola S."/>
            <person name="Neuveglise C."/>
            <person name="Fairhead C."/>
            <person name="Marck C."/>
            <person name="Cruz J.A."/>
            <person name="Straub M.L."/>
            <person name="Kugler V."/>
            <person name="Sacerdot C."/>
            <person name="Uzunov Z."/>
            <person name="Thierry A."/>
            <person name="Weiss S."/>
            <person name="Bleykasten C."/>
            <person name="De Montigny J."/>
            <person name="Jacques N."/>
            <person name="Jung P."/>
            <person name="Lemaire M."/>
            <person name="Mallet S."/>
            <person name="Morel G."/>
            <person name="Richard G.F."/>
            <person name="Sarkar A."/>
            <person name="Savel G."/>
            <person name="Schacherer J."/>
            <person name="Seret M.L."/>
            <person name="Talla E."/>
            <person name="Samson G."/>
            <person name="Jubin C."/>
            <person name="Poulain J."/>
            <person name="Vacherie B."/>
            <person name="Barbe V."/>
            <person name="Pelletier E."/>
            <person name="Sherman D.J."/>
            <person name="Westhof E."/>
            <person name="Weissenbach J."/>
            <person name="Baret P.V."/>
            <person name="Wincker P."/>
            <person name="Gaillardin C."/>
            <person name="Dujon B."/>
            <person name="Souciet J.L."/>
        </authorList>
    </citation>
    <scope>NUCLEOTIDE SEQUENCE [LARGE SCALE GENOMIC DNA]</scope>
    <source>
        <strain evidence="3">ATCC MYA-4447 / BCRC 22081 / CBS 7064 / NBRC 10061 / NRRL Y-12695</strain>
    </source>
</reference>
<evidence type="ECO:0000313" key="2">
    <source>
        <dbReference type="EMBL" id="CCE78996.1"/>
    </source>
</evidence>
<dbReference type="InParanoid" id="G8YS73"/>
<name>G8YS73_PICSO</name>
<accession>G8YS73</accession>
<reference evidence="1" key="1">
    <citation type="submission" date="2011-10" db="EMBL/GenBank/DDBJ databases">
        <authorList>
            <person name="Genoscope - CEA"/>
        </authorList>
    </citation>
    <scope>NUCLEOTIDE SEQUENCE</scope>
</reference>
<evidence type="ECO:0000313" key="3">
    <source>
        <dbReference type="Proteomes" id="UP000005222"/>
    </source>
</evidence>
<dbReference type="Proteomes" id="UP000005222">
    <property type="component" value="Chromosome D"/>
</dbReference>
<dbReference type="EMBL" id="FO082056">
    <property type="protein sequence ID" value="CCE78996.1"/>
    <property type="molecule type" value="Genomic_DNA"/>
</dbReference>